<sequence>MLLRKLIKIILVTIPVFFFLTLMSCKSDNKIKEDNTFSIKGTINRYDFKNIEVELHQAIDERGRPEKTQTTQMRNGEFVFEGKIEHPAFASIIFYEGDTIKYTFNFFNEAKNINLSVELPLDFKPVRLPAFNNLDYNAAGSPKTSEYKEYLKLYRDFFENSKTLQKKLQVADNDYYDALFSKEPDSALIKQKKFKNDSLKAVWLSLEKEFKKQYALKNKESVISLHVLLNEYGPKLFDGSFEVPEINNILEELKSLKEVPLYKSTRARYTSIVGLKIGDKAPDFSLENPSGEIISLSGFKGKYVLIDFWAYYCGPCIAKIPKLKKTYAKYKDQGLEIIGIHGDKNAKKWLGVIKKHQQTWPQVIDKNAFKENSAVIKYGVQGFPAVFMVDPEGNLIEKNIANDDLENILIKIFKN</sequence>
<dbReference type="Pfam" id="PF00578">
    <property type="entry name" value="AhpC-TSA"/>
    <property type="match status" value="1"/>
</dbReference>
<dbReference type="PANTHER" id="PTHR42852">
    <property type="entry name" value="THIOL:DISULFIDE INTERCHANGE PROTEIN DSBE"/>
    <property type="match status" value="1"/>
</dbReference>
<proteinExistence type="predicted"/>
<dbReference type="SUPFAM" id="SSF52833">
    <property type="entry name" value="Thioredoxin-like"/>
    <property type="match status" value="1"/>
</dbReference>
<reference evidence="6 7" key="1">
    <citation type="submission" date="2019-04" db="EMBL/GenBank/DDBJ databases">
        <authorList>
            <person name="Liu A."/>
        </authorList>
    </citation>
    <scope>NUCLEOTIDE SEQUENCE [LARGE SCALE GENOMIC DNA]</scope>
    <source>
        <strain evidence="6 7">RZ03</strain>
    </source>
</reference>
<keyword evidence="3" id="KW-1015">Disulfide bond</keyword>
<dbReference type="AlphaFoldDB" id="A0A4S1DV96"/>
<dbReference type="InterPro" id="IPR000866">
    <property type="entry name" value="AhpC/TSA"/>
</dbReference>
<dbReference type="Gene3D" id="3.40.30.10">
    <property type="entry name" value="Glutaredoxin"/>
    <property type="match status" value="1"/>
</dbReference>
<evidence type="ECO:0000256" key="3">
    <source>
        <dbReference type="ARBA" id="ARBA00023157"/>
    </source>
</evidence>
<dbReference type="GO" id="GO:0016491">
    <property type="term" value="F:oxidoreductase activity"/>
    <property type="evidence" value="ECO:0007669"/>
    <property type="project" value="InterPro"/>
</dbReference>
<evidence type="ECO:0000259" key="5">
    <source>
        <dbReference type="PROSITE" id="PS51352"/>
    </source>
</evidence>
<dbReference type="PROSITE" id="PS51257">
    <property type="entry name" value="PROKAR_LIPOPROTEIN"/>
    <property type="match status" value="1"/>
</dbReference>
<dbReference type="GO" id="GO:0017004">
    <property type="term" value="P:cytochrome complex assembly"/>
    <property type="evidence" value="ECO:0007669"/>
    <property type="project" value="UniProtKB-KW"/>
</dbReference>
<dbReference type="OrthoDB" id="1069091at2"/>
<organism evidence="6 7">
    <name type="scientific">Flavivirga rizhaonensis</name>
    <dbReference type="NCBI Taxonomy" id="2559571"/>
    <lineage>
        <taxon>Bacteria</taxon>
        <taxon>Pseudomonadati</taxon>
        <taxon>Bacteroidota</taxon>
        <taxon>Flavobacteriia</taxon>
        <taxon>Flavobacteriales</taxon>
        <taxon>Flavobacteriaceae</taxon>
        <taxon>Flavivirga</taxon>
    </lineage>
</organism>
<dbReference type="PROSITE" id="PS51352">
    <property type="entry name" value="THIOREDOXIN_2"/>
    <property type="match status" value="1"/>
</dbReference>
<dbReference type="GO" id="GO:0016209">
    <property type="term" value="F:antioxidant activity"/>
    <property type="evidence" value="ECO:0007669"/>
    <property type="project" value="InterPro"/>
</dbReference>
<dbReference type="PANTHER" id="PTHR42852:SF6">
    <property type="entry name" value="THIOL:DISULFIDE INTERCHANGE PROTEIN DSBE"/>
    <property type="match status" value="1"/>
</dbReference>
<evidence type="ECO:0000313" key="7">
    <source>
        <dbReference type="Proteomes" id="UP000307602"/>
    </source>
</evidence>
<evidence type="ECO:0000256" key="4">
    <source>
        <dbReference type="ARBA" id="ARBA00023284"/>
    </source>
</evidence>
<dbReference type="CDD" id="cd02966">
    <property type="entry name" value="TlpA_like_family"/>
    <property type="match status" value="1"/>
</dbReference>
<evidence type="ECO:0000256" key="1">
    <source>
        <dbReference type="ARBA" id="ARBA00004196"/>
    </source>
</evidence>
<dbReference type="InterPro" id="IPR025380">
    <property type="entry name" value="DUF4369"/>
</dbReference>
<dbReference type="GO" id="GO:0030313">
    <property type="term" value="C:cell envelope"/>
    <property type="evidence" value="ECO:0007669"/>
    <property type="project" value="UniProtKB-SubCell"/>
</dbReference>
<keyword evidence="4" id="KW-0676">Redox-active center</keyword>
<evidence type="ECO:0000256" key="2">
    <source>
        <dbReference type="ARBA" id="ARBA00022748"/>
    </source>
</evidence>
<comment type="caution">
    <text evidence="6">The sequence shown here is derived from an EMBL/GenBank/DDBJ whole genome shotgun (WGS) entry which is preliminary data.</text>
</comment>
<protein>
    <submittedName>
        <fullName evidence="6">AhpC/TSA family protein</fullName>
    </submittedName>
</protein>
<feature type="domain" description="Thioredoxin" evidence="5">
    <location>
        <begin position="275"/>
        <end position="415"/>
    </location>
</feature>
<comment type="subcellular location">
    <subcellularLocation>
        <location evidence="1">Cell envelope</location>
    </subcellularLocation>
</comment>
<keyword evidence="2" id="KW-0201">Cytochrome c-type biogenesis</keyword>
<gene>
    <name evidence="6" type="ORF">EM932_15780</name>
</gene>
<evidence type="ECO:0000313" key="6">
    <source>
        <dbReference type="EMBL" id="TGV01388.1"/>
    </source>
</evidence>
<dbReference type="Pfam" id="PF14289">
    <property type="entry name" value="DUF4369"/>
    <property type="match status" value="1"/>
</dbReference>
<dbReference type="Proteomes" id="UP000307602">
    <property type="component" value="Unassembled WGS sequence"/>
</dbReference>
<dbReference type="EMBL" id="SRSO01000024">
    <property type="protein sequence ID" value="TGV01388.1"/>
    <property type="molecule type" value="Genomic_DNA"/>
</dbReference>
<dbReference type="InterPro" id="IPR036249">
    <property type="entry name" value="Thioredoxin-like_sf"/>
</dbReference>
<dbReference type="InterPro" id="IPR013766">
    <property type="entry name" value="Thioredoxin_domain"/>
</dbReference>
<dbReference type="InterPro" id="IPR050553">
    <property type="entry name" value="Thioredoxin_ResA/DsbE_sf"/>
</dbReference>
<keyword evidence="7" id="KW-1185">Reference proteome</keyword>
<accession>A0A4S1DV96</accession>
<name>A0A4S1DV96_9FLAO</name>